<evidence type="ECO:0000313" key="1">
    <source>
        <dbReference type="EMBL" id="KFM73487.1"/>
    </source>
</evidence>
<feature type="non-terminal residue" evidence="1">
    <location>
        <position position="43"/>
    </location>
</feature>
<name>A0A087U7Z8_STEMI</name>
<sequence>EEDPQWYFVYLGFSLDGIFVTKEGEVVVMDLDNIVILDKSSFT</sequence>
<dbReference type="OrthoDB" id="6348022at2759"/>
<keyword evidence="2" id="KW-1185">Reference proteome</keyword>
<protein>
    <submittedName>
        <fullName evidence="1">Uncharacterized protein</fullName>
    </submittedName>
</protein>
<gene>
    <name evidence="1" type="ORF">X975_10904</name>
</gene>
<organism evidence="1 2">
    <name type="scientific">Stegodyphus mimosarum</name>
    <name type="common">African social velvet spider</name>
    <dbReference type="NCBI Taxonomy" id="407821"/>
    <lineage>
        <taxon>Eukaryota</taxon>
        <taxon>Metazoa</taxon>
        <taxon>Ecdysozoa</taxon>
        <taxon>Arthropoda</taxon>
        <taxon>Chelicerata</taxon>
        <taxon>Arachnida</taxon>
        <taxon>Araneae</taxon>
        <taxon>Araneomorphae</taxon>
        <taxon>Entelegynae</taxon>
        <taxon>Eresoidea</taxon>
        <taxon>Eresidae</taxon>
        <taxon>Stegodyphus</taxon>
    </lineage>
</organism>
<dbReference type="AlphaFoldDB" id="A0A087U7Z8"/>
<reference evidence="1 2" key="1">
    <citation type="submission" date="2013-11" db="EMBL/GenBank/DDBJ databases">
        <title>Genome sequencing of Stegodyphus mimosarum.</title>
        <authorList>
            <person name="Bechsgaard J."/>
        </authorList>
    </citation>
    <scope>NUCLEOTIDE SEQUENCE [LARGE SCALE GENOMIC DNA]</scope>
</reference>
<evidence type="ECO:0000313" key="2">
    <source>
        <dbReference type="Proteomes" id="UP000054359"/>
    </source>
</evidence>
<dbReference type="Proteomes" id="UP000054359">
    <property type="component" value="Unassembled WGS sequence"/>
</dbReference>
<accession>A0A087U7Z8</accession>
<feature type="non-terminal residue" evidence="1">
    <location>
        <position position="1"/>
    </location>
</feature>
<proteinExistence type="predicted"/>
<dbReference type="EMBL" id="KK118635">
    <property type="protein sequence ID" value="KFM73487.1"/>
    <property type="molecule type" value="Genomic_DNA"/>
</dbReference>